<dbReference type="InterPro" id="IPR028098">
    <property type="entry name" value="Glyco_trans_4-like_N"/>
</dbReference>
<reference evidence="5 6" key="1">
    <citation type="submission" date="2018-02" db="EMBL/GenBank/DDBJ databases">
        <title>Complete genome of the streamlined marine actinobacterium Pontimonas salivibrio CL-TW6 adapted to coastal planktonic lifestype.</title>
        <authorList>
            <person name="Cho B.C."/>
            <person name="Hardies S.C."/>
            <person name="Jang G.I."/>
            <person name="Hwang C.Y."/>
        </authorList>
    </citation>
    <scope>NUCLEOTIDE SEQUENCE [LARGE SCALE GENOMIC DNA]</scope>
    <source>
        <strain evidence="5 6">CL-TW6</strain>
    </source>
</reference>
<evidence type="ECO:0000256" key="1">
    <source>
        <dbReference type="ARBA" id="ARBA00022676"/>
    </source>
</evidence>
<dbReference type="RefSeq" id="WP_104913256.1">
    <property type="nucleotide sequence ID" value="NZ_CP026923.1"/>
</dbReference>
<dbReference type="PANTHER" id="PTHR46401:SF2">
    <property type="entry name" value="GLYCOSYLTRANSFERASE WBBK-RELATED"/>
    <property type="match status" value="1"/>
</dbReference>
<dbReference type="Pfam" id="PF00534">
    <property type="entry name" value="Glycos_transf_1"/>
    <property type="match status" value="1"/>
</dbReference>
<keyword evidence="2 5" id="KW-0808">Transferase</keyword>
<dbReference type="KEGG" id="psai:C3B54_11700"/>
<dbReference type="Proteomes" id="UP000243077">
    <property type="component" value="Chromosome"/>
</dbReference>
<evidence type="ECO:0000313" key="6">
    <source>
        <dbReference type="Proteomes" id="UP000243077"/>
    </source>
</evidence>
<organism evidence="5 6">
    <name type="scientific">Pontimonas salivibrio</name>
    <dbReference type="NCBI Taxonomy" id="1159327"/>
    <lineage>
        <taxon>Bacteria</taxon>
        <taxon>Bacillati</taxon>
        <taxon>Actinomycetota</taxon>
        <taxon>Actinomycetes</taxon>
        <taxon>Micrococcales</taxon>
        <taxon>Microbacteriaceae</taxon>
        <taxon>Pontimonas</taxon>
    </lineage>
</organism>
<dbReference type="CDD" id="cd03801">
    <property type="entry name" value="GT4_PimA-like"/>
    <property type="match status" value="1"/>
</dbReference>
<sequence>MNPATPPEVVFAIPGDLDTPTGGYVYDRRVIQELRDLGLTLTHMRLGSSFPHPTEEDTLDAATQLAAIDPERVLMIDGLALGALEPELLAQVHAPIVALVHHPLALEGHLDSFRREELHRIERDNLARCVAVIVTSDQTAEILTSDYGVPAQTITVARPGTDQPVNTHRPTSPPLIVSVGSQSRRKGHDVLIEALSHIDHLPWQAVIAGSVRDEAYSTELHRMVHDLGVEDRVRLIGAVSPEQLQQLYSQASVFALATRFEGYGMVFDEAMTYGLPIVSCDTGAVPDTVAEGAGLLVPVDDPHAFSHALGSVLTDEKKRASMAASSHDAGQLLPTWSDTADIIARVLDGARADRMES</sequence>
<dbReference type="EMBL" id="CP026923">
    <property type="protein sequence ID" value="AVG23682.1"/>
    <property type="molecule type" value="Genomic_DNA"/>
</dbReference>
<gene>
    <name evidence="5" type="ORF">C3B54_11700</name>
</gene>
<keyword evidence="1" id="KW-0328">Glycosyltransferase</keyword>
<feature type="domain" description="Glycosyltransferase subfamily 4-like N-terminal" evidence="4">
    <location>
        <begin position="91"/>
        <end position="162"/>
    </location>
</feature>
<feature type="domain" description="Glycosyl transferase family 1" evidence="3">
    <location>
        <begin position="167"/>
        <end position="324"/>
    </location>
</feature>
<dbReference type="GO" id="GO:0016757">
    <property type="term" value="F:glycosyltransferase activity"/>
    <property type="evidence" value="ECO:0007669"/>
    <property type="project" value="UniProtKB-KW"/>
</dbReference>
<protein>
    <submittedName>
        <fullName evidence="5">Glycosyltransferase</fullName>
    </submittedName>
</protein>
<proteinExistence type="predicted"/>
<dbReference type="GO" id="GO:0009103">
    <property type="term" value="P:lipopolysaccharide biosynthetic process"/>
    <property type="evidence" value="ECO:0007669"/>
    <property type="project" value="TreeGrafter"/>
</dbReference>
<evidence type="ECO:0000256" key="2">
    <source>
        <dbReference type="ARBA" id="ARBA00022679"/>
    </source>
</evidence>
<dbReference type="OrthoDB" id="9765330at2"/>
<evidence type="ECO:0000259" key="3">
    <source>
        <dbReference type="Pfam" id="PF00534"/>
    </source>
</evidence>
<evidence type="ECO:0000259" key="4">
    <source>
        <dbReference type="Pfam" id="PF13439"/>
    </source>
</evidence>
<name>A0A2L2BPZ9_9MICO</name>
<dbReference type="Gene3D" id="3.40.50.2000">
    <property type="entry name" value="Glycogen Phosphorylase B"/>
    <property type="match status" value="2"/>
</dbReference>
<keyword evidence="6" id="KW-1185">Reference proteome</keyword>
<dbReference type="InterPro" id="IPR001296">
    <property type="entry name" value="Glyco_trans_1"/>
</dbReference>
<dbReference type="AlphaFoldDB" id="A0A2L2BPZ9"/>
<accession>A0A2L2BPZ9</accession>
<dbReference type="Pfam" id="PF13439">
    <property type="entry name" value="Glyco_transf_4"/>
    <property type="match status" value="1"/>
</dbReference>
<dbReference type="SUPFAM" id="SSF53756">
    <property type="entry name" value="UDP-Glycosyltransferase/glycogen phosphorylase"/>
    <property type="match status" value="1"/>
</dbReference>
<evidence type="ECO:0000313" key="5">
    <source>
        <dbReference type="EMBL" id="AVG23682.1"/>
    </source>
</evidence>
<dbReference type="PANTHER" id="PTHR46401">
    <property type="entry name" value="GLYCOSYLTRANSFERASE WBBK-RELATED"/>
    <property type="match status" value="1"/>
</dbReference>